<dbReference type="AlphaFoldDB" id="A0A437QHW7"/>
<sequence length="231" mass="24057">MRKALLAAMLMPGLSAGSVAVAADLTEAYFSGALSYDGLTARQSTTDRAVRAADRASYTPDPFASWSLTLGPFAGSEDRAFDLYRNKFGPLGLSLGGGYQMSGTGGVEPDSYMLGVKVDYGGVSLGSQWRGRDTGACALSDTFCDAGPTWNIGASYSAGAASLSAQYQAVTSFDAEGQGLEGLGGDVLRLGVDYQIFDGFSSRADAYFIDGENNLTEGDSTVVLIGTRITF</sequence>
<protein>
    <submittedName>
        <fullName evidence="3">Porin</fullName>
    </submittedName>
</protein>
<evidence type="ECO:0000256" key="1">
    <source>
        <dbReference type="SAM" id="SignalP"/>
    </source>
</evidence>
<dbReference type="Proteomes" id="UP000287447">
    <property type="component" value="Unassembled WGS sequence"/>
</dbReference>
<evidence type="ECO:0000313" key="4">
    <source>
        <dbReference type="Proteomes" id="UP000287447"/>
    </source>
</evidence>
<dbReference type="EMBL" id="SADE01000004">
    <property type="protein sequence ID" value="RVU34131.1"/>
    <property type="molecule type" value="Genomic_DNA"/>
</dbReference>
<dbReference type="GO" id="GO:0016020">
    <property type="term" value="C:membrane"/>
    <property type="evidence" value="ECO:0007669"/>
    <property type="project" value="InterPro"/>
</dbReference>
<comment type="caution">
    <text evidence="3">The sequence shown here is derived from an EMBL/GenBank/DDBJ whole genome shotgun (WGS) entry which is preliminary data.</text>
</comment>
<dbReference type="Pfam" id="PF13609">
    <property type="entry name" value="Porin_4"/>
    <property type="match status" value="1"/>
</dbReference>
<dbReference type="SUPFAM" id="SSF56935">
    <property type="entry name" value="Porins"/>
    <property type="match status" value="1"/>
</dbReference>
<reference evidence="4" key="1">
    <citation type="submission" date="2019-01" db="EMBL/GenBank/DDBJ databases">
        <title>Gri0909 isolated from a small marine red alga.</title>
        <authorList>
            <person name="Kim J."/>
            <person name="Jeong S.E."/>
            <person name="Jeon C.O."/>
        </authorList>
    </citation>
    <scope>NUCLEOTIDE SEQUENCE [LARGE SCALE GENOMIC DNA]</scope>
    <source>
        <strain evidence="4">Gri0909</strain>
    </source>
</reference>
<dbReference type="Gene3D" id="2.40.160.10">
    <property type="entry name" value="Porin"/>
    <property type="match status" value="1"/>
</dbReference>
<gene>
    <name evidence="3" type="ORF">EOI86_23750</name>
</gene>
<evidence type="ECO:0000313" key="3">
    <source>
        <dbReference type="EMBL" id="RVU34131.1"/>
    </source>
</evidence>
<feature type="chain" id="PRO_5019281705" evidence="1">
    <location>
        <begin position="23"/>
        <end position="231"/>
    </location>
</feature>
<accession>A0A437QHW7</accession>
<feature type="signal peptide" evidence="1">
    <location>
        <begin position="1"/>
        <end position="22"/>
    </location>
</feature>
<organism evidence="3 4">
    <name type="scientific">Hwanghaeella grinnelliae</name>
    <dbReference type="NCBI Taxonomy" id="2500179"/>
    <lineage>
        <taxon>Bacteria</taxon>
        <taxon>Pseudomonadati</taxon>
        <taxon>Pseudomonadota</taxon>
        <taxon>Alphaproteobacteria</taxon>
        <taxon>Rhodospirillales</taxon>
        <taxon>Rhodospirillaceae</taxon>
        <taxon>Hwanghaeella</taxon>
    </lineage>
</organism>
<keyword evidence="1" id="KW-0732">Signal</keyword>
<dbReference type="InterPro" id="IPR033900">
    <property type="entry name" value="Gram_neg_porin_domain"/>
</dbReference>
<dbReference type="InterPro" id="IPR023614">
    <property type="entry name" value="Porin_dom_sf"/>
</dbReference>
<evidence type="ECO:0000259" key="2">
    <source>
        <dbReference type="Pfam" id="PF13609"/>
    </source>
</evidence>
<dbReference type="GO" id="GO:0015288">
    <property type="term" value="F:porin activity"/>
    <property type="evidence" value="ECO:0007669"/>
    <property type="project" value="InterPro"/>
</dbReference>
<keyword evidence="4" id="KW-1185">Reference proteome</keyword>
<feature type="domain" description="Porin" evidence="2">
    <location>
        <begin position="47"/>
        <end position="212"/>
    </location>
</feature>
<proteinExistence type="predicted"/>
<dbReference type="RefSeq" id="WP_127768161.1">
    <property type="nucleotide sequence ID" value="NZ_SADE01000004.1"/>
</dbReference>
<name>A0A437QHW7_9PROT</name>